<evidence type="ECO:0000313" key="2">
    <source>
        <dbReference type="WBParaSite" id="PS1159_v2.g17276.t1"/>
    </source>
</evidence>
<reference evidence="2" key="1">
    <citation type="submission" date="2022-11" db="UniProtKB">
        <authorList>
            <consortium name="WormBaseParasite"/>
        </authorList>
    </citation>
    <scope>IDENTIFICATION</scope>
</reference>
<name>A0AC35FGJ5_9BILA</name>
<organism evidence="1 2">
    <name type="scientific">Panagrolaimus sp. PS1159</name>
    <dbReference type="NCBI Taxonomy" id="55785"/>
    <lineage>
        <taxon>Eukaryota</taxon>
        <taxon>Metazoa</taxon>
        <taxon>Ecdysozoa</taxon>
        <taxon>Nematoda</taxon>
        <taxon>Chromadorea</taxon>
        <taxon>Rhabditida</taxon>
        <taxon>Tylenchina</taxon>
        <taxon>Panagrolaimomorpha</taxon>
        <taxon>Panagrolaimoidea</taxon>
        <taxon>Panagrolaimidae</taxon>
        <taxon>Panagrolaimus</taxon>
    </lineage>
</organism>
<sequence>MLRFWFTGIAIFAVFNLNLAEDYETVEATQHLIPDSKPLQLIDPSSSVKHFSIVDVLTPKPLTSELISSNVENASAKTTLTNSSCLTLVLADNLKEHITPDNLEPVTVLLQHSLETCPGLKSTFEILQKMMDIKGMSIDEAIEFIQKLTIVQGNSDGHETSDDESKDVSTPTLEDSHVENSKTFTSAPEIVTESIPEAETESITMVNEDENEEETNEEPFEELEIDNTNPLDVIQSVMSMLENDPQFAPHLTESHEEENENAENESPIIHEPQH</sequence>
<protein>
    <submittedName>
        <fullName evidence="2">Uncharacterized protein</fullName>
    </submittedName>
</protein>
<accession>A0AC35FGJ5</accession>
<evidence type="ECO:0000313" key="1">
    <source>
        <dbReference type="Proteomes" id="UP000887580"/>
    </source>
</evidence>
<proteinExistence type="predicted"/>
<dbReference type="Proteomes" id="UP000887580">
    <property type="component" value="Unplaced"/>
</dbReference>
<dbReference type="WBParaSite" id="PS1159_v2.g17276.t1">
    <property type="protein sequence ID" value="PS1159_v2.g17276.t1"/>
    <property type="gene ID" value="PS1159_v2.g17276"/>
</dbReference>